<accession>A0A365L1W6</accession>
<evidence type="ECO:0000313" key="3">
    <source>
        <dbReference type="EMBL" id="RAZ79460.1"/>
    </source>
</evidence>
<feature type="region of interest" description="Disordered" evidence="1">
    <location>
        <begin position="153"/>
        <end position="172"/>
    </location>
</feature>
<feature type="domain" description="PepSY" evidence="2">
    <location>
        <begin position="176"/>
        <end position="233"/>
    </location>
</feature>
<sequence>MMKKWIAVIAVSVILGIAIVFFLFNSADSEKRLNEAEASAKVIELYGGTANETAIEGNEIIVEFHTDEGIYEAIVDRESGQVAAIELIEKTGPSKTLTDKQAEEIALKEVQGETEEINYVKEQNEYEVKIIGETEASIVSLSAETGEINKISKEEIGQSAPDQSQAETPTEPERIITRDEAVMIAKETLEGEVQEVEFTETQDGGYYLVEIENEATEQEATIQIHAIRGDTLSVDWDD</sequence>
<evidence type="ECO:0000259" key="2">
    <source>
        <dbReference type="Pfam" id="PF03413"/>
    </source>
</evidence>
<name>A0A365L1W6_9BACL</name>
<comment type="caution">
    <text evidence="3">The sequence shown here is derived from an EMBL/GenBank/DDBJ whole genome shotgun (WGS) entry which is preliminary data.</text>
</comment>
<dbReference type="InterPro" id="IPR025711">
    <property type="entry name" value="PepSY"/>
</dbReference>
<dbReference type="EMBL" id="QLZR01000002">
    <property type="protein sequence ID" value="RAZ79460.1"/>
    <property type="molecule type" value="Genomic_DNA"/>
</dbReference>
<reference evidence="3 4" key="1">
    <citation type="submission" date="2018-06" db="EMBL/GenBank/DDBJ databases">
        <title>The draft genome sequences of strains SCU63 and S1.</title>
        <authorList>
            <person name="Gan L."/>
        </authorList>
    </citation>
    <scope>NUCLEOTIDE SEQUENCE [LARGE SCALE GENOMIC DNA]</scope>
    <source>
        <strain evidence="3 4">SCU63</strain>
    </source>
</reference>
<protein>
    <recommendedName>
        <fullName evidence="2">PepSY domain-containing protein</fullName>
    </recommendedName>
</protein>
<dbReference type="Pfam" id="PF03413">
    <property type="entry name" value="PepSY"/>
    <property type="match status" value="2"/>
</dbReference>
<proteinExistence type="predicted"/>
<gene>
    <name evidence="3" type="ORF">DP120_07560</name>
</gene>
<evidence type="ECO:0000313" key="4">
    <source>
        <dbReference type="Proteomes" id="UP000251002"/>
    </source>
</evidence>
<organism evidence="3 4">
    <name type="scientific">Planococcus halotolerans</name>
    <dbReference type="NCBI Taxonomy" id="2233542"/>
    <lineage>
        <taxon>Bacteria</taxon>
        <taxon>Bacillati</taxon>
        <taxon>Bacillota</taxon>
        <taxon>Bacilli</taxon>
        <taxon>Bacillales</taxon>
        <taxon>Caryophanaceae</taxon>
        <taxon>Planococcus</taxon>
    </lineage>
</organism>
<dbReference type="Gene3D" id="3.10.450.40">
    <property type="match status" value="1"/>
</dbReference>
<feature type="domain" description="PepSY" evidence="2">
    <location>
        <begin position="97"/>
        <end position="148"/>
    </location>
</feature>
<dbReference type="Proteomes" id="UP000251002">
    <property type="component" value="Unassembled WGS sequence"/>
</dbReference>
<keyword evidence="4" id="KW-1185">Reference proteome</keyword>
<dbReference type="AlphaFoldDB" id="A0A365L1W6"/>
<evidence type="ECO:0000256" key="1">
    <source>
        <dbReference type="SAM" id="MobiDB-lite"/>
    </source>
</evidence>